<feature type="compositionally biased region" description="Polar residues" evidence="1">
    <location>
        <begin position="512"/>
        <end position="522"/>
    </location>
</feature>
<organism evidence="3 4">
    <name type="scientific">Gomphillus americanus</name>
    <dbReference type="NCBI Taxonomy" id="1940652"/>
    <lineage>
        <taxon>Eukaryota</taxon>
        <taxon>Fungi</taxon>
        <taxon>Dikarya</taxon>
        <taxon>Ascomycota</taxon>
        <taxon>Pezizomycotina</taxon>
        <taxon>Lecanoromycetes</taxon>
        <taxon>OSLEUM clade</taxon>
        <taxon>Ostropomycetidae</taxon>
        <taxon>Ostropales</taxon>
        <taxon>Graphidaceae</taxon>
        <taxon>Gomphilloideae</taxon>
        <taxon>Gomphillus</taxon>
    </lineage>
</organism>
<dbReference type="PROSITE" id="PS00973">
    <property type="entry name" value="USP_2"/>
    <property type="match status" value="1"/>
</dbReference>
<evidence type="ECO:0000259" key="2">
    <source>
        <dbReference type="PROSITE" id="PS50235"/>
    </source>
</evidence>
<proteinExistence type="predicted"/>
<dbReference type="PANTHER" id="PTHR24006:SF904">
    <property type="entry name" value="UBIQUITIN CARBOXYL-TERMINAL HYDROLASE 16"/>
    <property type="match status" value="1"/>
</dbReference>
<dbReference type="GO" id="GO:0005634">
    <property type="term" value="C:nucleus"/>
    <property type="evidence" value="ECO:0007669"/>
    <property type="project" value="TreeGrafter"/>
</dbReference>
<dbReference type="GO" id="GO:0016579">
    <property type="term" value="P:protein deubiquitination"/>
    <property type="evidence" value="ECO:0007669"/>
    <property type="project" value="InterPro"/>
</dbReference>
<dbReference type="PANTHER" id="PTHR24006">
    <property type="entry name" value="UBIQUITIN CARBOXYL-TERMINAL HYDROLASE"/>
    <property type="match status" value="1"/>
</dbReference>
<gene>
    <name evidence="3" type="ORF">GOMPHAMPRED_003469</name>
</gene>
<dbReference type="InterPro" id="IPR038765">
    <property type="entry name" value="Papain-like_cys_pep_sf"/>
</dbReference>
<sequence length="626" mass="69793">MPDKPLTVLTYAASASLAAVAFVYFFNPNFVIDGASSGSTKAKRTGIVGLVNTANDCFTNSSLQALAGLGDLRLFLIRELHRRKLSDPDVYRSLPAEENGKPVNRKKLLGLQSGDVTQALKTILDQLNERPLKKKTISARPFILTLERAFETRISREQQDAQELLQIIAERICDEYHAGEAARKRARAEIRRKSSAATAATGLGMTIEDKSDLLELPLPDAEPSVEEDEDKGLDEEVGFPMEGQTESQITCSHCQFVPKSSPVSFVMLTLSVPQKNSATLNECFDAHFKREIIEDYKCDRCRLDHAIAVYEKEYSRISSSACRDIIREKIKKLKDALAIDPEKPPEDVALPDSKTAPTRRIERVVKITRFPQILVIHLSRSIYNVSSSSAKNTAKVSFPERLPLGGLLDRRNYKLLGMIAHKGTHNSGHYECFRRQHVYAPYSRPHVDPETGPYSIAHTPRESVSFSPRIPAAKSPAVSIIRQMEEAADRASTATSSSPSIISGHESSASTGASTISVRTIPSPSPRTQPLPQASLKKPQEEDPSDEKVAKEITSFHQASIANATTEPKVIVSNTIPEHKPKKKIEDRWWRISDDKVKECRTHDVLNMQREVYMLFYEMERVHPVS</sequence>
<dbReference type="InterPro" id="IPR018200">
    <property type="entry name" value="USP_CS"/>
</dbReference>
<dbReference type="GO" id="GO:0004843">
    <property type="term" value="F:cysteine-type deubiquitinase activity"/>
    <property type="evidence" value="ECO:0007669"/>
    <property type="project" value="InterPro"/>
</dbReference>
<dbReference type="GO" id="GO:0005829">
    <property type="term" value="C:cytosol"/>
    <property type="evidence" value="ECO:0007669"/>
    <property type="project" value="TreeGrafter"/>
</dbReference>
<reference evidence="3" key="1">
    <citation type="submission" date="2021-03" db="EMBL/GenBank/DDBJ databases">
        <authorList>
            <person name="Tagirdzhanova G."/>
        </authorList>
    </citation>
    <scope>NUCLEOTIDE SEQUENCE</scope>
</reference>
<dbReference type="SUPFAM" id="SSF54001">
    <property type="entry name" value="Cysteine proteinases"/>
    <property type="match status" value="1"/>
</dbReference>
<dbReference type="PROSITE" id="PS50235">
    <property type="entry name" value="USP_3"/>
    <property type="match status" value="1"/>
</dbReference>
<dbReference type="AlphaFoldDB" id="A0A8H3IS07"/>
<feature type="compositionally biased region" description="Basic and acidic residues" evidence="1">
    <location>
        <begin position="538"/>
        <end position="549"/>
    </location>
</feature>
<dbReference type="InterPro" id="IPR001394">
    <property type="entry name" value="Peptidase_C19_UCH"/>
</dbReference>
<feature type="region of interest" description="Disordered" evidence="1">
    <location>
        <begin position="450"/>
        <end position="469"/>
    </location>
</feature>
<evidence type="ECO:0000313" key="3">
    <source>
        <dbReference type="EMBL" id="CAF9923859.1"/>
    </source>
</evidence>
<evidence type="ECO:0000256" key="1">
    <source>
        <dbReference type="SAM" id="MobiDB-lite"/>
    </source>
</evidence>
<dbReference type="Gene3D" id="3.90.70.10">
    <property type="entry name" value="Cysteine proteinases"/>
    <property type="match status" value="1"/>
</dbReference>
<dbReference type="EMBL" id="CAJPDQ010000020">
    <property type="protein sequence ID" value="CAF9923859.1"/>
    <property type="molecule type" value="Genomic_DNA"/>
</dbReference>
<keyword evidence="4" id="KW-1185">Reference proteome</keyword>
<dbReference type="CDD" id="cd02662">
    <property type="entry name" value="Peptidase_C19F"/>
    <property type="match status" value="1"/>
</dbReference>
<name>A0A8H3IS07_9LECA</name>
<comment type="caution">
    <text evidence="3">The sequence shown here is derived from an EMBL/GenBank/DDBJ whole genome shotgun (WGS) entry which is preliminary data.</text>
</comment>
<accession>A0A8H3IS07</accession>
<feature type="region of interest" description="Disordered" evidence="1">
    <location>
        <begin position="485"/>
        <end position="549"/>
    </location>
</feature>
<dbReference type="InterPro" id="IPR028889">
    <property type="entry name" value="USP"/>
</dbReference>
<protein>
    <recommendedName>
        <fullName evidence="2">USP domain-containing protein</fullName>
    </recommendedName>
</protein>
<dbReference type="OrthoDB" id="2248014at2759"/>
<feature type="domain" description="USP" evidence="2">
    <location>
        <begin position="48"/>
        <end position="620"/>
    </location>
</feature>
<evidence type="ECO:0000313" key="4">
    <source>
        <dbReference type="Proteomes" id="UP000664169"/>
    </source>
</evidence>
<dbReference type="Pfam" id="PF00443">
    <property type="entry name" value="UCH"/>
    <property type="match status" value="1"/>
</dbReference>
<feature type="compositionally biased region" description="Low complexity" evidence="1">
    <location>
        <begin position="490"/>
        <end position="511"/>
    </location>
</feature>
<dbReference type="Proteomes" id="UP000664169">
    <property type="component" value="Unassembled WGS sequence"/>
</dbReference>
<dbReference type="InterPro" id="IPR050164">
    <property type="entry name" value="Peptidase_C19"/>
</dbReference>